<evidence type="ECO:0000313" key="2">
    <source>
        <dbReference type="EMBL" id="MBB3195513.1"/>
    </source>
</evidence>
<dbReference type="RefSeq" id="WP_088451695.1">
    <property type="nucleotide sequence ID" value="NZ_JACHXO010000005.1"/>
</dbReference>
<feature type="region of interest" description="Disordered" evidence="1">
    <location>
        <begin position="515"/>
        <end position="536"/>
    </location>
</feature>
<organism evidence="2 3">
    <name type="scientific">Roseateles terrae</name>
    <dbReference type="NCBI Taxonomy" id="431060"/>
    <lineage>
        <taxon>Bacteria</taxon>
        <taxon>Pseudomonadati</taxon>
        <taxon>Pseudomonadota</taxon>
        <taxon>Betaproteobacteria</taxon>
        <taxon>Burkholderiales</taxon>
        <taxon>Sphaerotilaceae</taxon>
        <taxon>Roseateles</taxon>
    </lineage>
</organism>
<dbReference type="EMBL" id="JACHXO010000005">
    <property type="protein sequence ID" value="MBB3195513.1"/>
    <property type="molecule type" value="Genomic_DNA"/>
</dbReference>
<sequence>MESLPLPSEWMDACRADLVVAAAQWVSDTGAALERAQNRADSVGEANRLFHVQRALDRWQHSAPDRIVSLLLSSMNERCSEPRLGAATTLLPSEMELVDDDVVSESIGISRLVTGIFSVAEWEIRAVERALAGAIKEFSERSNPFHPEAIARTIWKLAEDLGLQRDERAACLRVSLDATTAMARSVYASLGQWMAGQTDVGPLAIQRQSAVRNAIPVDVLAGLAPDAPALSLELEPMHGRPFEASPAPRAGSPKAGGEVVFTRLIRSVEDILGDVRLTHELRRVLSGLQLGVLRFAFGTPSSLYSAQHEMWDVTGTLVQYALQHCLKDRVVHDDFVLFADQIIQTLLKMDPSRPHELDKALVRIRRYLKERPAELVESRRHASMQFARLEERRRQIRSVSINRHRERINAAIAAQEIPYRLRQFLLVDWAEALAHVEVSEGAKSPAYAELWGAVDRMLHAVQRDTLTADPASLQEKVELLKLLERGITCVAVPSVEKYELTDILDRTGMISREGEEWSDSDIGALDSTLPPPPAPTPAPRKDFWGAPSGGKGWSAVDETTVGFTTAMPTSDAEHCVNALQEDDLIELFLAGTWVEVRLVELAEDGQIFLFEGETDGGGTHQLTRRALLRLFREGLATPI</sequence>
<dbReference type="Proteomes" id="UP000574369">
    <property type="component" value="Unassembled WGS sequence"/>
</dbReference>
<proteinExistence type="predicted"/>
<evidence type="ECO:0008006" key="4">
    <source>
        <dbReference type="Google" id="ProtNLM"/>
    </source>
</evidence>
<evidence type="ECO:0000256" key="1">
    <source>
        <dbReference type="SAM" id="MobiDB-lite"/>
    </source>
</evidence>
<reference evidence="2 3" key="1">
    <citation type="submission" date="2020-08" db="EMBL/GenBank/DDBJ databases">
        <title>Genomic Encyclopedia of Type Strains, Phase III (KMG-III): the genomes of soil and plant-associated and newly described type strains.</title>
        <authorList>
            <person name="Whitman W."/>
        </authorList>
    </citation>
    <scope>NUCLEOTIDE SEQUENCE [LARGE SCALE GENOMIC DNA]</scope>
    <source>
        <strain evidence="2 3">CECT 7247</strain>
    </source>
</reference>
<protein>
    <recommendedName>
        <fullName evidence="4">DUF1631 family protein</fullName>
    </recommendedName>
</protein>
<dbReference type="InterPro" id="IPR012434">
    <property type="entry name" value="DUF1631"/>
</dbReference>
<gene>
    <name evidence="2" type="ORF">FHS28_002919</name>
</gene>
<comment type="caution">
    <text evidence="2">The sequence shown here is derived from an EMBL/GenBank/DDBJ whole genome shotgun (WGS) entry which is preliminary data.</text>
</comment>
<dbReference type="Pfam" id="PF07793">
    <property type="entry name" value="DUF1631"/>
    <property type="match status" value="2"/>
</dbReference>
<evidence type="ECO:0000313" key="3">
    <source>
        <dbReference type="Proteomes" id="UP000574369"/>
    </source>
</evidence>
<name>A0ABR6GTS6_9BURK</name>
<keyword evidence="3" id="KW-1185">Reference proteome</keyword>
<accession>A0ABR6GTS6</accession>